<dbReference type="Proteomes" id="UP000583127">
    <property type="component" value="Unassembled WGS sequence"/>
</dbReference>
<reference evidence="3 4" key="1">
    <citation type="submission" date="2020-04" db="EMBL/GenBank/DDBJ databases">
        <title>Paraburkholderia sp. G-4-1-8 isolated from soil.</title>
        <authorList>
            <person name="Dahal R.H."/>
        </authorList>
    </citation>
    <scope>NUCLEOTIDE SEQUENCE [LARGE SCALE GENOMIC DNA]</scope>
    <source>
        <strain evidence="3 4">G-4-1-8</strain>
    </source>
</reference>
<feature type="region of interest" description="Disordered" evidence="1">
    <location>
        <begin position="259"/>
        <end position="309"/>
    </location>
</feature>
<dbReference type="InterPro" id="IPR017740">
    <property type="entry name" value="TssA-like"/>
</dbReference>
<organism evidence="3 4">
    <name type="scientific">Paraburkholderia antibiotica</name>
    <dbReference type="NCBI Taxonomy" id="2728839"/>
    <lineage>
        <taxon>Bacteria</taxon>
        <taxon>Pseudomonadati</taxon>
        <taxon>Pseudomonadota</taxon>
        <taxon>Betaproteobacteria</taxon>
        <taxon>Burkholderiales</taxon>
        <taxon>Burkholderiaceae</taxon>
        <taxon>Paraburkholderia</taxon>
    </lineage>
</organism>
<dbReference type="PANTHER" id="PTHR37951:SF1">
    <property type="entry name" value="TYPE VI SECRETION SYSTEM COMPONENT TSSA1"/>
    <property type="match status" value="1"/>
</dbReference>
<dbReference type="AlphaFoldDB" id="A0A7Y0FG22"/>
<protein>
    <recommendedName>
        <fullName evidence="2">ImpA N-terminal domain-containing protein</fullName>
    </recommendedName>
</protein>
<gene>
    <name evidence="3" type="ORF">HHL14_28505</name>
</gene>
<feature type="compositionally biased region" description="Low complexity" evidence="1">
    <location>
        <begin position="264"/>
        <end position="301"/>
    </location>
</feature>
<sequence>MNVPLSASALRYVDLLEPVDGDAPPCGPDLEYDPDFVMLLAAAAPRIEAQYGDFVDVPPPANWPELERACRALLLRTKDIRVAVILLRCRMRLDGAAGLRDGLALLQALLERYGEALHPLPVFDGERDPVMYANAIAALADPDGALADARDIALPKAAGAQLHLRDIEKSFALPRQKDTLAPESTARLLKELWGRRDAAVAAFADAQRLIASIVAWCDTTLGGDAPDLSALSRLLQPFAQTRLDGGSASTPPIARADEQAANDATPVANAGTTGTPTPTAAAAPTSQPDAPAAPPFAASSMAPPPTAPPVDRWSALAAIQETRIWFEQNEPSSPVIVLLRQSERMVGKRFSELAHVIPADLLAKWDEMDN</sequence>
<feature type="domain" description="ImpA N-terminal" evidence="2">
    <location>
        <begin position="16"/>
        <end position="140"/>
    </location>
</feature>
<dbReference type="InterPro" id="IPR010657">
    <property type="entry name" value="ImpA_N"/>
</dbReference>
<keyword evidence="4" id="KW-1185">Reference proteome</keyword>
<proteinExistence type="predicted"/>
<evidence type="ECO:0000256" key="1">
    <source>
        <dbReference type="SAM" id="MobiDB-lite"/>
    </source>
</evidence>
<dbReference type="EMBL" id="JABBFZ010000025">
    <property type="protein sequence ID" value="NML34756.1"/>
    <property type="molecule type" value="Genomic_DNA"/>
</dbReference>
<comment type="caution">
    <text evidence="3">The sequence shown here is derived from an EMBL/GenBank/DDBJ whole genome shotgun (WGS) entry which is preliminary data.</text>
</comment>
<name>A0A7Y0FG22_9BURK</name>
<dbReference type="Pfam" id="PF06812">
    <property type="entry name" value="ImpA_N"/>
    <property type="match status" value="1"/>
</dbReference>
<dbReference type="PANTHER" id="PTHR37951">
    <property type="entry name" value="CYTOPLASMIC PROTEIN-RELATED"/>
    <property type="match status" value="1"/>
</dbReference>
<evidence type="ECO:0000313" key="4">
    <source>
        <dbReference type="Proteomes" id="UP000583127"/>
    </source>
</evidence>
<dbReference type="RefSeq" id="WP_169500944.1">
    <property type="nucleotide sequence ID" value="NZ_JABBFZ010000025.1"/>
</dbReference>
<evidence type="ECO:0000259" key="2">
    <source>
        <dbReference type="Pfam" id="PF06812"/>
    </source>
</evidence>
<accession>A0A7Y0FG22</accession>
<evidence type="ECO:0000313" key="3">
    <source>
        <dbReference type="EMBL" id="NML34756.1"/>
    </source>
</evidence>